<dbReference type="Proteomes" id="UP001260188">
    <property type="component" value="Unassembled WGS sequence"/>
</dbReference>
<dbReference type="Gene3D" id="3.40.1190.20">
    <property type="match status" value="1"/>
</dbReference>
<dbReference type="Pfam" id="PF00294">
    <property type="entry name" value="PfkB"/>
    <property type="match status" value="1"/>
</dbReference>
<sequence length="312" mass="32718">MSEPANPRSRAIDVLSIGETMALVVPARAEPLESADDFRLEAGGAESNLACHLAAAGLSARWFSALGDDPLGHRIRRRIESHGVSTDGVVIDDGAPTGVYIKDPGHGVHYYRAGSAASRLSPAALDVVDWSTVDTVHLTGITLALSPSCRDLVHGAIDAARSHDVRVSFDVNHRPALWPDAEAAARTIADAAARADAVFVGRDEAERLWGTSTAADIRSHLPHVPHLVVKDADVEATEFGPVDVVTVPAHRVEVVEAVGAGDAFAAGWLGELIRGGDARRRLENGHATAARALAATSDVPQPDPSPSSRGRA</sequence>
<dbReference type="GO" id="GO:0008673">
    <property type="term" value="F:2-dehydro-3-deoxygluconokinase activity"/>
    <property type="evidence" value="ECO:0007669"/>
    <property type="project" value="UniProtKB-EC"/>
</dbReference>
<feature type="domain" description="Carbohydrate kinase PfkB" evidence="5">
    <location>
        <begin position="13"/>
        <end position="294"/>
    </location>
</feature>
<comment type="similarity">
    <text evidence="1">Belongs to the carbohydrate kinase PfkB family.</text>
</comment>
<dbReference type="RefSeq" id="WP_309665691.1">
    <property type="nucleotide sequence ID" value="NZ_JAVIZA010000001.1"/>
</dbReference>
<accession>A0ABU1HZZ7</accession>
<evidence type="ECO:0000259" key="5">
    <source>
        <dbReference type="Pfam" id="PF00294"/>
    </source>
</evidence>
<name>A0ABU1HZZ7_9MICO</name>
<dbReference type="PANTHER" id="PTHR43320:SF2">
    <property type="entry name" value="2-DEHYDRO-3-DEOXYGLUCONOKINASE_2-DEHYDRO-3-DEOXYGALACTONOKINASE"/>
    <property type="match status" value="1"/>
</dbReference>
<dbReference type="SUPFAM" id="SSF53613">
    <property type="entry name" value="Ribokinase-like"/>
    <property type="match status" value="1"/>
</dbReference>
<comment type="caution">
    <text evidence="6">The sequence shown here is derived from an EMBL/GenBank/DDBJ whole genome shotgun (WGS) entry which is preliminary data.</text>
</comment>
<dbReference type="InterPro" id="IPR011611">
    <property type="entry name" value="PfkB_dom"/>
</dbReference>
<feature type="region of interest" description="Disordered" evidence="4">
    <location>
        <begin position="291"/>
        <end position="312"/>
    </location>
</feature>
<evidence type="ECO:0000256" key="4">
    <source>
        <dbReference type="SAM" id="MobiDB-lite"/>
    </source>
</evidence>
<dbReference type="PANTHER" id="PTHR43320">
    <property type="entry name" value="SUGAR KINASE"/>
    <property type="match status" value="1"/>
</dbReference>
<evidence type="ECO:0000256" key="1">
    <source>
        <dbReference type="ARBA" id="ARBA00010688"/>
    </source>
</evidence>
<keyword evidence="2 6" id="KW-0808">Transferase</keyword>
<evidence type="ECO:0000313" key="6">
    <source>
        <dbReference type="EMBL" id="MDR6167215.1"/>
    </source>
</evidence>
<dbReference type="EC" id="2.7.1.45" evidence="6"/>
<evidence type="ECO:0000256" key="2">
    <source>
        <dbReference type="ARBA" id="ARBA00022679"/>
    </source>
</evidence>
<feature type="compositionally biased region" description="Low complexity" evidence="4">
    <location>
        <begin position="291"/>
        <end position="300"/>
    </location>
</feature>
<dbReference type="CDD" id="cd01166">
    <property type="entry name" value="KdgK"/>
    <property type="match status" value="1"/>
</dbReference>
<dbReference type="InterPro" id="IPR029056">
    <property type="entry name" value="Ribokinase-like"/>
</dbReference>
<keyword evidence="7" id="KW-1185">Reference proteome</keyword>
<evidence type="ECO:0000256" key="3">
    <source>
        <dbReference type="ARBA" id="ARBA00022777"/>
    </source>
</evidence>
<dbReference type="EMBL" id="JAVIZA010000001">
    <property type="protein sequence ID" value="MDR6167215.1"/>
    <property type="molecule type" value="Genomic_DNA"/>
</dbReference>
<reference evidence="6 7" key="1">
    <citation type="submission" date="2023-08" db="EMBL/GenBank/DDBJ databases">
        <title>Functional and genomic diversity of the sorghum phyllosphere microbiome.</title>
        <authorList>
            <person name="Shade A."/>
        </authorList>
    </citation>
    <scope>NUCLEOTIDE SEQUENCE [LARGE SCALE GENOMIC DNA]</scope>
    <source>
        <strain evidence="6 7">SORGH_AS_0919</strain>
    </source>
</reference>
<proteinExistence type="inferred from homology"/>
<keyword evidence="3" id="KW-0418">Kinase</keyword>
<gene>
    <name evidence="6" type="ORF">QE367_001419</name>
</gene>
<protein>
    <submittedName>
        <fullName evidence="6">2-dehydro-3-deoxygluconokinase</fullName>
        <ecNumber evidence="6">2.7.1.45</ecNumber>
    </submittedName>
</protein>
<evidence type="ECO:0000313" key="7">
    <source>
        <dbReference type="Proteomes" id="UP001260188"/>
    </source>
</evidence>
<dbReference type="InterPro" id="IPR052700">
    <property type="entry name" value="Carb_kinase_PfkB-like"/>
</dbReference>
<organism evidence="6 7">
    <name type="scientific">Microbacterium paludicola</name>
    <dbReference type="NCBI Taxonomy" id="300019"/>
    <lineage>
        <taxon>Bacteria</taxon>
        <taxon>Bacillati</taxon>
        <taxon>Actinomycetota</taxon>
        <taxon>Actinomycetes</taxon>
        <taxon>Micrococcales</taxon>
        <taxon>Microbacteriaceae</taxon>
        <taxon>Microbacterium</taxon>
    </lineage>
</organism>